<evidence type="ECO:0000259" key="13">
    <source>
        <dbReference type="Pfam" id="PF01120"/>
    </source>
</evidence>
<keyword evidence="8" id="KW-0325">Glycoprotein</keyword>
<accession>Q8TA71</accession>
<dbReference type="BRENDA" id="3.2.1.51">
    <property type="organism ID" value="2564"/>
</dbReference>
<dbReference type="Pfam" id="PF01120">
    <property type="entry name" value="Alpha_L_fucos"/>
    <property type="match status" value="1"/>
</dbReference>
<dbReference type="GO" id="GO:0016139">
    <property type="term" value="P:glycoside catabolic process"/>
    <property type="evidence" value="ECO:0007669"/>
    <property type="project" value="TreeGrafter"/>
</dbReference>
<dbReference type="GO" id="GO:0005764">
    <property type="term" value="C:lysosome"/>
    <property type="evidence" value="ECO:0007669"/>
    <property type="project" value="TreeGrafter"/>
</dbReference>
<gene>
    <name evidence="15" type="primary">HrFuc'ase</name>
</gene>
<evidence type="ECO:0000256" key="8">
    <source>
        <dbReference type="ARBA" id="ARBA00023180"/>
    </source>
</evidence>
<evidence type="ECO:0000256" key="2">
    <source>
        <dbReference type="ARBA" id="ARBA00000419"/>
    </source>
</evidence>
<dbReference type="InterPro" id="IPR016286">
    <property type="entry name" value="FUC_metazoa-typ"/>
</dbReference>
<dbReference type="PROSITE" id="PS00385">
    <property type="entry name" value="ALPHA_L_FUCOSIDASE"/>
    <property type="match status" value="1"/>
</dbReference>
<dbReference type="InterPro" id="IPR000933">
    <property type="entry name" value="Glyco_hydro_29"/>
</dbReference>
<dbReference type="PANTHER" id="PTHR10030">
    <property type="entry name" value="ALPHA-L-FUCOSIDASE"/>
    <property type="match status" value="1"/>
</dbReference>
<keyword evidence="6 12" id="KW-0732">Signal</keyword>
<keyword evidence="9 10" id="KW-0326">Glycosidase</keyword>
<comment type="similarity">
    <text evidence="4 10">Belongs to the glycosyl hydrolase 29 family.</text>
</comment>
<dbReference type="Pfam" id="PF16757">
    <property type="entry name" value="Fucosidase_C"/>
    <property type="match status" value="1"/>
</dbReference>
<protein>
    <recommendedName>
        <fullName evidence="5">alpha-L-fucosidase</fullName>
        <ecNumber evidence="5">3.2.1.51</ecNumber>
    </recommendedName>
</protein>
<evidence type="ECO:0000256" key="3">
    <source>
        <dbReference type="ARBA" id="ARBA00004071"/>
    </source>
</evidence>
<comment type="function">
    <text evidence="3">Alpha-L-fucosidase is responsible for hydrolyzing the alpha-1,6-linked fucose joined to the reducing-end N-acetylglucosamine of the carbohydrate moieties of glycoproteins.</text>
</comment>
<feature type="domain" description="Glycoside hydrolase family 29 N-terminal" evidence="13">
    <location>
        <begin position="50"/>
        <end position="389"/>
    </location>
</feature>
<keyword evidence="7 10" id="KW-0378">Hydrolase</keyword>
<dbReference type="InterPro" id="IPR017853">
    <property type="entry name" value="GH"/>
</dbReference>
<reference evidence="15" key="1">
    <citation type="submission" date="2001-08" db="EMBL/GenBank/DDBJ databases">
        <title>Sperm-egg binding mediated by sperm a-L-fucosidase in the ascidian.</title>
        <authorList>
            <person name="Matsumoto M."/>
            <person name="Hirata J."/>
            <person name="Hirohashi N."/>
            <person name="Hoshi M."/>
        </authorList>
    </citation>
    <scope>NUCLEOTIDE SEQUENCE</scope>
</reference>
<sequence length="490" mass="57499">MLVVLLLCLINIATPYINDNSIKAMLRTDTRDRSSTTWESQDTVKAELYKDNPKKYSPTWESLDTRPLPPWYDEAKFGIFMHWGVFSVPSYVDEWFWWYWKGDNPNKKVVEYMKKNYPPDFTYSDFAASFKAELYDPNYWADLFAESGAKYVVLTSKHHEGFTNWGSKYSWNWNAVDIGPKRDLVGDLERAIRNRTDLRFGLYHSLFEWFNPLFLRDQANNYTTFDFLDTKTMPELYEIVNKYKLDIVWSDGDIGSSDYFSSRAPEFIAWLYNDSPVKDHVVVNDRWGTKIRCHHGDFRDCNDRFTPSKLQTHKWENCMTIDKYSWGFRREANIGDYLTTKELLQTLVKTIAYGGNLLMNIGPKADGTIAPIFQERLKEIGSWLKVNGEAVYSSSVNKKAQKDTTNPEVYYTVKGSNIYAFLLKWPMDNIIRLGVPKPKSPASKVNMLGVEKSLEWKYEKLHGLEIPLPRMHPQQMPCQWIWVLRMTDFY</sequence>
<evidence type="ECO:0000256" key="12">
    <source>
        <dbReference type="SAM" id="SignalP"/>
    </source>
</evidence>
<feature type="site" description="May be important for catalysis" evidence="11">
    <location>
        <position position="318"/>
    </location>
</feature>
<name>Q8TA71_HALRO</name>
<evidence type="ECO:0000256" key="11">
    <source>
        <dbReference type="PIRSR" id="PIRSR001092-1"/>
    </source>
</evidence>
<evidence type="ECO:0000256" key="10">
    <source>
        <dbReference type="PIRNR" id="PIRNR001092"/>
    </source>
</evidence>
<dbReference type="InterPro" id="IPR013780">
    <property type="entry name" value="Glyco_hydro_b"/>
</dbReference>
<dbReference type="PRINTS" id="PR00741">
    <property type="entry name" value="GLHYDRLASE29"/>
</dbReference>
<evidence type="ECO:0000256" key="9">
    <source>
        <dbReference type="ARBA" id="ARBA00023295"/>
    </source>
</evidence>
<organism evidence="15">
    <name type="scientific">Halocynthia roretzi</name>
    <name type="common">Sea squirt</name>
    <name type="synonym">Cynthia roretzi</name>
    <dbReference type="NCBI Taxonomy" id="7729"/>
    <lineage>
        <taxon>Eukaryota</taxon>
        <taxon>Metazoa</taxon>
        <taxon>Chordata</taxon>
        <taxon>Tunicata</taxon>
        <taxon>Ascidiacea</taxon>
        <taxon>Stolidobranchia</taxon>
        <taxon>Pyuridae</taxon>
        <taxon>Halocynthia</taxon>
    </lineage>
</organism>
<comment type="catalytic activity">
    <reaction evidence="2">
        <text>a neolactoside IV(2)-alpha-Fuc-nLc4Cer(d18:0) + H2O = a neolactoside nLc4Cer(d18:0) + L-fucose</text>
        <dbReference type="Rhea" id="RHEA:49308"/>
        <dbReference type="ChEBI" id="CHEBI:2181"/>
        <dbReference type="ChEBI" id="CHEBI:15377"/>
        <dbReference type="ChEBI" id="CHEBI:91119"/>
        <dbReference type="ChEBI" id="CHEBI:91121"/>
    </reaction>
    <physiologicalReaction direction="left-to-right" evidence="2">
        <dbReference type="Rhea" id="RHEA:49309"/>
    </physiologicalReaction>
</comment>
<dbReference type="EMBL" id="AB070600">
    <property type="protein sequence ID" value="BAB85519.1"/>
    <property type="molecule type" value="mRNA"/>
</dbReference>
<dbReference type="Gene3D" id="2.60.40.1180">
    <property type="entry name" value="Golgi alpha-mannosidase II"/>
    <property type="match status" value="1"/>
</dbReference>
<evidence type="ECO:0000259" key="14">
    <source>
        <dbReference type="Pfam" id="PF16757"/>
    </source>
</evidence>
<evidence type="ECO:0000256" key="7">
    <source>
        <dbReference type="ARBA" id="ARBA00022801"/>
    </source>
</evidence>
<dbReference type="Gene3D" id="3.20.20.80">
    <property type="entry name" value="Glycosidases"/>
    <property type="match status" value="1"/>
</dbReference>
<dbReference type="InterPro" id="IPR057739">
    <property type="entry name" value="Glyco_hydro_29_N"/>
</dbReference>
<proteinExistence type="evidence at transcript level"/>
<feature type="chain" id="PRO_5012519908" description="alpha-L-fucosidase" evidence="12">
    <location>
        <begin position="16"/>
        <end position="490"/>
    </location>
</feature>
<dbReference type="FunFam" id="3.20.20.80:FF:000027">
    <property type="entry name" value="Alpha-L-fucosidase"/>
    <property type="match status" value="1"/>
</dbReference>
<dbReference type="EC" id="3.2.1.51" evidence="5"/>
<dbReference type="PANTHER" id="PTHR10030:SF37">
    <property type="entry name" value="ALPHA-L-FUCOSIDASE-RELATED"/>
    <property type="match status" value="1"/>
</dbReference>
<dbReference type="SMART" id="SM00812">
    <property type="entry name" value="Alpha_L_fucos"/>
    <property type="match status" value="1"/>
</dbReference>
<comment type="catalytic activity">
    <reaction evidence="1">
        <text>a neolactoside IV(2)-alpha-Fuc-nLc4Cer(d18:1(4E)) + H2O = a neolactoside nLc4Cer(d18:1(4E)) + L-fucose</text>
        <dbReference type="Rhea" id="RHEA:48224"/>
        <dbReference type="ChEBI" id="CHEBI:2181"/>
        <dbReference type="ChEBI" id="CHEBI:15377"/>
        <dbReference type="ChEBI" id="CHEBI:17006"/>
        <dbReference type="ChEBI" id="CHEBI:28691"/>
    </reaction>
    <physiologicalReaction direction="left-to-right" evidence="1">
        <dbReference type="Rhea" id="RHEA:48225"/>
    </physiologicalReaction>
</comment>
<evidence type="ECO:0000313" key="15">
    <source>
        <dbReference type="EMBL" id="BAB85519.1"/>
    </source>
</evidence>
<dbReference type="CAZy" id="GH29">
    <property type="family name" value="Glycoside Hydrolase Family 29"/>
</dbReference>
<dbReference type="GO" id="GO:0006004">
    <property type="term" value="P:fucose metabolic process"/>
    <property type="evidence" value="ECO:0007669"/>
    <property type="project" value="InterPro"/>
</dbReference>
<dbReference type="SUPFAM" id="SSF51445">
    <property type="entry name" value="(Trans)glycosidases"/>
    <property type="match status" value="1"/>
</dbReference>
<evidence type="ECO:0000256" key="6">
    <source>
        <dbReference type="ARBA" id="ARBA00022729"/>
    </source>
</evidence>
<dbReference type="InterPro" id="IPR031919">
    <property type="entry name" value="Fucosidase_C"/>
</dbReference>
<evidence type="ECO:0000256" key="4">
    <source>
        <dbReference type="ARBA" id="ARBA00007951"/>
    </source>
</evidence>
<dbReference type="AlphaFoldDB" id="Q8TA71"/>
<feature type="domain" description="Alpha-L-fucosidase C-terminal" evidence="14">
    <location>
        <begin position="401"/>
        <end position="487"/>
    </location>
</feature>
<evidence type="ECO:0000256" key="1">
    <source>
        <dbReference type="ARBA" id="ARBA00000321"/>
    </source>
</evidence>
<dbReference type="PIRSF" id="PIRSF001092">
    <property type="entry name" value="Alpha-L-fucosidase"/>
    <property type="match status" value="1"/>
</dbReference>
<feature type="signal peptide" evidence="12">
    <location>
        <begin position="1"/>
        <end position="15"/>
    </location>
</feature>
<evidence type="ECO:0000256" key="5">
    <source>
        <dbReference type="ARBA" id="ARBA00012662"/>
    </source>
</evidence>
<dbReference type="InterPro" id="IPR018526">
    <property type="entry name" value="Glyco_hydro_29_CS"/>
</dbReference>
<dbReference type="GO" id="GO:0004560">
    <property type="term" value="F:alpha-L-fucosidase activity"/>
    <property type="evidence" value="ECO:0007669"/>
    <property type="project" value="UniProtKB-EC"/>
</dbReference>